<dbReference type="PROSITE" id="PS00217">
    <property type="entry name" value="SUGAR_TRANSPORT_2"/>
    <property type="match status" value="1"/>
</dbReference>
<proteinExistence type="predicted"/>
<dbReference type="PANTHER" id="PTHR23531:SF1">
    <property type="entry name" value="QUINOLENE RESISTANCE PROTEIN NORA"/>
    <property type="match status" value="1"/>
</dbReference>
<gene>
    <name evidence="8" type="ORF">EK386_06410</name>
</gene>
<dbReference type="Gene3D" id="1.20.1250.20">
    <property type="entry name" value="MFS general substrate transporter like domains"/>
    <property type="match status" value="2"/>
</dbReference>
<feature type="transmembrane region" description="Helical" evidence="6">
    <location>
        <begin position="79"/>
        <end position="96"/>
    </location>
</feature>
<feature type="transmembrane region" description="Helical" evidence="6">
    <location>
        <begin position="243"/>
        <end position="264"/>
    </location>
</feature>
<dbReference type="InterPro" id="IPR052714">
    <property type="entry name" value="MFS_Exporter"/>
</dbReference>
<dbReference type="Pfam" id="PF07690">
    <property type="entry name" value="MFS_1"/>
    <property type="match status" value="1"/>
</dbReference>
<dbReference type="CDD" id="cd17489">
    <property type="entry name" value="MFS_YfcJ_like"/>
    <property type="match status" value="1"/>
</dbReference>
<dbReference type="AlphaFoldDB" id="A0A3S0R7G8"/>
<comment type="subcellular location">
    <subcellularLocation>
        <location evidence="1">Cell membrane</location>
        <topology evidence="1">Multi-pass membrane protein</topology>
    </subcellularLocation>
</comment>
<feature type="transmembrane region" description="Helical" evidence="6">
    <location>
        <begin position="49"/>
        <end position="67"/>
    </location>
</feature>
<dbReference type="InterPro" id="IPR011701">
    <property type="entry name" value="MFS"/>
</dbReference>
<feature type="transmembrane region" description="Helical" evidence="6">
    <location>
        <begin position="301"/>
        <end position="322"/>
    </location>
</feature>
<feature type="transmembrane region" description="Helical" evidence="6">
    <location>
        <begin position="213"/>
        <end position="237"/>
    </location>
</feature>
<evidence type="ECO:0000256" key="6">
    <source>
        <dbReference type="SAM" id="Phobius"/>
    </source>
</evidence>
<dbReference type="GO" id="GO:0005886">
    <property type="term" value="C:plasma membrane"/>
    <property type="evidence" value="ECO:0007669"/>
    <property type="project" value="UniProtKB-SubCell"/>
</dbReference>
<dbReference type="InterPro" id="IPR036259">
    <property type="entry name" value="MFS_trans_sf"/>
</dbReference>
<evidence type="ECO:0000259" key="7">
    <source>
        <dbReference type="PROSITE" id="PS50850"/>
    </source>
</evidence>
<comment type="caution">
    <text evidence="8">The sequence shown here is derived from an EMBL/GenBank/DDBJ whole genome shotgun (WGS) entry which is preliminary data.</text>
</comment>
<dbReference type="InterPro" id="IPR005829">
    <property type="entry name" value="Sugar_transporter_CS"/>
</dbReference>
<feature type="transmembrane region" description="Helical" evidence="6">
    <location>
        <begin position="12"/>
        <end position="37"/>
    </location>
</feature>
<dbReference type="GO" id="GO:0022857">
    <property type="term" value="F:transmembrane transporter activity"/>
    <property type="evidence" value="ECO:0007669"/>
    <property type="project" value="InterPro"/>
</dbReference>
<feature type="transmembrane region" description="Helical" evidence="6">
    <location>
        <begin position="334"/>
        <end position="358"/>
    </location>
</feature>
<dbReference type="PANTHER" id="PTHR23531">
    <property type="entry name" value="QUINOLENE RESISTANCE PROTEIN NORA"/>
    <property type="match status" value="1"/>
</dbReference>
<feature type="domain" description="Major facilitator superfamily (MFS) profile" evidence="7">
    <location>
        <begin position="13"/>
        <end position="389"/>
    </location>
</feature>
<dbReference type="SUPFAM" id="SSF103473">
    <property type="entry name" value="MFS general substrate transporter"/>
    <property type="match status" value="1"/>
</dbReference>
<sequence>MKLSKPKLWTKNFIIVSAINFFLTVVFYLLIVIMGVYAVNEFHASTSQAGLVTGIFIIGALIGRLYIGRSIESIGRRKTLFIGIILFTLVTLLYFVNYGVNFLLFVRFLHGVTLGIASTATGTIVAQIIPATRKGEGIGYYSMSATLATAIGPFIGLYMSEHTSIQMIFSFCLALGIISFITAFFVHVPVLEASIERTEIKGFKLSSFIEPKAIPIAFITLVLAFCYSSVLSFINFYAREINLVQTASFFFLVYSLAVLASRPFTGRLLDVKGANYIMYPAFILFTAGMVLLSFAHNSITLLLAGVLIGLGFGNMQSCTQAIAIKLTPPHRMGLATSTFFIFLDAGLGFGPYLLGFIIPFASYSTLYAILGFVVLASTILYFFLHGNKEKAII</sequence>
<organism evidence="8 9">
    <name type="scientific">Lysinibacillus antri</name>
    <dbReference type="NCBI Taxonomy" id="2498145"/>
    <lineage>
        <taxon>Bacteria</taxon>
        <taxon>Bacillati</taxon>
        <taxon>Bacillota</taxon>
        <taxon>Bacilli</taxon>
        <taxon>Bacillales</taxon>
        <taxon>Bacillaceae</taxon>
        <taxon>Lysinibacillus</taxon>
    </lineage>
</organism>
<feature type="transmembrane region" description="Helical" evidence="6">
    <location>
        <begin position="138"/>
        <end position="159"/>
    </location>
</feature>
<accession>A0A3S0R7G8</accession>
<dbReference type="Proteomes" id="UP000287910">
    <property type="component" value="Unassembled WGS sequence"/>
</dbReference>
<keyword evidence="4 6" id="KW-1133">Transmembrane helix</keyword>
<evidence type="ECO:0000256" key="1">
    <source>
        <dbReference type="ARBA" id="ARBA00004651"/>
    </source>
</evidence>
<feature type="transmembrane region" description="Helical" evidence="6">
    <location>
        <begin position="276"/>
        <end position="295"/>
    </location>
</feature>
<evidence type="ECO:0000256" key="3">
    <source>
        <dbReference type="ARBA" id="ARBA00022692"/>
    </source>
</evidence>
<dbReference type="EMBL" id="RYYR01000006">
    <property type="protein sequence ID" value="RUL54796.1"/>
    <property type="molecule type" value="Genomic_DNA"/>
</dbReference>
<evidence type="ECO:0000313" key="9">
    <source>
        <dbReference type="Proteomes" id="UP000287910"/>
    </source>
</evidence>
<feature type="transmembrane region" description="Helical" evidence="6">
    <location>
        <begin position="102"/>
        <end position="126"/>
    </location>
</feature>
<evidence type="ECO:0000256" key="5">
    <source>
        <dbReference type="ARBA" id="ARBA00023136"/>
    </source>
</evidence>
<dbReference type="PROSITE" id="PS50850">
    <property type="entry name" value="MFS"/>
    <property type="match status" value="1"/>
</dbReference>
<evidence type="ECO:0000313" key="8">
    <source>
        <dbReference type="EMBL" id="RUL54796.1"/>
    </source>
</evidence>
<dbReference type="InterPro" id="IPR020846">
    <property type="entry name" value="MFS_dom"/>
</dbReference>
<dbReference type="RefSeq" id="WP_126658204.1">
    <property type="nucleotide sequence ID" value="NZ_RYYR01000006.1"/>
</dbReference>
<keyword evidence="9" id="KW-1185">Reference proteome</keyword>
<reference evidence="8 9" key="1">
    <citation type="submission" date="2018-12" db="EMBL/GenBank/DDBJ databases">
        <title>Lysinibacillus antri sp. nov., isolated from a cave soil.</title>
        <authorList>
            <person name="Narsing Rao M.P."/>
            <person name="Zhang H."/>
            <person name="Dong Z.-Y."/>
            <person name="Niu X.-K."/>
            <person name="Zhang K."/>
            <person name="Fang B.-Z."/>
            <person name="Kang Y.-Q."/>
            <person name="Xiao M."/>
            <person name="Li W.-J."/>
        </authorList>
    </citation>
    <scope>NUCLEOTIDE SEQUENCE [LARGE SCALE GENOMIC DNA]</scope>
    <source>
        <strain evidence="8 9">SYSU K30002</strain>
    </source>
</reference>
<keyword evidence="3 6" id="KW-0812">Transmembrane</keyword>
<keyword evidence="2" id="KW-0813">Transport</keyword>
<evidence type="ECO:0000256" key="4">
    <source>
        <dbReference type="ARBA" id="ARBA00022989"/>
    </source>
</evidence>
<dbReference type="PROSITE" id="PS00216">
    <property type="entry name" value="SUGAR_TRANSPORT_1"/>
    <property type="match status" value="1"/>
</dbReference>
<feature type="transmembrane region" description="Helical" evidence="6">
    <location>
        <begin position="165"/>
        <end position="192"/>
    </location>
</feature>
<evidence type="ECO:0000256" key="2">
    <source>
        <dbReference type="ARBA" id="ARBA00022448"/>
    </source>
</evidence>
<name>A0A3S0R7G8_9BACI</name>
<feature type="transmembrane region" description="Helical" evidence="6">
    <location>
        <begin position="364"/>
        <end position="384"/>
    </location>
</feature>
<keyword evidence="5 6" id="KW-0472">Membrane</keyword>
<protein>
    <submittedName>
        <fullName evidence="8">MFS transporter</fullName>
    </submittedName>
</protein>